<dbReference type="EMBL" id="CP021422">
    <property type="protein sequence ID" value="ASB39281.1"/>
    <property type="molecule type" value="Genomic_DNA"/>
</dbReference>
<dbReference type="AlphaFoldDB" id="A0A1Z2XLG1"/>
<organism evidence="2 4">
    <name type="scientific">Acutalibacter muris</name>
    <dbReference type="NCBI Taxonomy" id="1796620"/>
    <lineage>
        <taxon>Bacteria</taxon>
        <taxon>Bacillati</taxon>
        <taxon>Bacillota</taxon>
        <taxon>Clostridia</taxon>
        <taxon>Eubacteriales</taxon>
        <taxon>Acutalibacteraceae</taxon>
        <taxon>Acutalibacter</taxon>
    </lineage>
</organism>
<evidence type="ECO:0000313" key="3">
    <source>
        <dbReference type="Proteomes" id="UP000196710"/>
    </source>
</evidence>
<reference evidence="3" key="2">
    <citation type="submission" date="2017-05" db="EMBL/GenBank/DDBJ databases">
        <title>Improved OligoMM genomes.</title>
        <authorList>
            <person name="Garzetti D."/>
        </authorList>
    </citation>
    <scope>NUCLEOTIDE SEQUENCE [LARGE SCALE GENOMIC DNA]</scope>
    <source>
        <strain evidence="3">KB18</strain>
    </source>
</reference>
<accession>A0A1Z2XLG1</accession>
<protein>
    <recommendedName>
        <fullName evidence="5">N-acetyltransferase domain-containing protein</fullName>
    </recommendedName>
</protein>
<reference evidence="2 4" key="3">
    <citation type="submission" date="2020-11" db="EMBL/GenBank/DDBJ databases">
        <title>Closed and high quality bacterial genomes of the OMM12 community.</title>
        <authorList>
            <person name="Marbouty M."/>
            <person name="Lamy-Besnier Q."/>
            <person name="Debarbieux L."/>
            <person name="Koszul R."/>
        </authorList>
    </citation>
    <scope>NUCLEOTIDE SEQUENCE [LARGE SCALE GENOMIC DNA]</scope>
    <source>
        <strain evidence="2 4">KB18</strain>
    </source>
</reference>
<dbReference type="Gene3D" id="3.40.630.30">
    <property type="match status" value="1"/>
</dbReference>
<dbReference type="Proteomes" id="UP000196710">
    <property type="component" value="Chromosome"/>
</dbReference>
<sequence length="239" mass="26031">MREMEQMALSYLGRNPILCMDMVEALRRGDGVVSAVRTDGVLISIPRSGAYLLAAGDTAAAEALGGLIRGARQLAVHDKDNAQLLRDELGFTALMECRAAAYVNPFPPGSRGFDLLQVKPLGPEQEEALMESFPGEFDRDELRERLAARAVYGVLHRREPEGIVGVYPEGGVGMLAVRQDLGEQAAMELLGGLVAYITGWCLDKCLAPFVHIPVEDGLLLSVYEQAGYTVCEKNMYWLG</sequence>
<reference evidence="1" key="1">
    <citation type="journal article" date="2017" name="Genome Announc.">
        <title>High-Quality Whole-Genome Sequences of the Oligo-Mouse-Microbiota Bacterial Community.</title>
        <authorList>
            <person name="Garzetti D."/>
            <person name="Brugiroux S."/>
            <person name="Bunk B."/>
            <person name="Pukall R."/>
            <person name="McCoy K.D."/>
            <person name="Macpherson A.J."/>
            <person name="Stecher B."/>
        </authorList>
    </citation>
    <scope>NUCLEOTIDE SEQUENCE</scope>
    <source>
        <strain evidence="1">KB18</strain>
    </source>
</reference>
<evidence type="ECO:0008006" key="5">
    <source>
        <dbReference type="Google" id="ProtNLM"/>
    </source>
</evidence>
<evidence type="ECO:0000313" key="1">
    <source>
        <dbReference type="EMBL" id="ASB39281.1"/>
    </source>
</evidence>
<name>A0A1Z2XLG1_9FIRM</name>
<evidence type="ECO:0000313" key="2">
    <source>
        <dbReference type="EMBL" id="QQR28571.1"/>
    </source>
</evidence>
<dbReference type="Proteomes" id="UP000596035">
    <property type="component" value="Chromosome"/>
</dbReference>
<proteinExistence type="predicted"/>
<dbReference type="KEGG" id="amur:ADH66_00580"/>
<dbReference type="EMBL" id="CP065321">
    <property type="protein sequence ID" value="QQR28571.1"/>
    <property type="molecule type" value="Genomic_DNA"/>
</dbReference>
<evidence type="ECO:0000313" key="4">
    <source>
        <dbReference type="Proteomes" id="UP000596035"/>
    </source>
</evidence>
<gene>
    <name evidence="1" type="ORF">ADH66_00580</name>
    <name evidence="2" type="ORF">I5Q82_10575</name>
</gene>
<dbReference type="RefSeq" id="WP_066537049.1">
    <property type="nucleotide sequence ID" value="NZ_CAPVCI010000001.1"/>
</dbReference>
<keyword evidence="3" id="KW-1185">Reference proteome</keyword>